<dbReference type="EMBL" id="KN832573">
    <property type="protein sequence ID" value="KII83887.1"/>
    <property type="molecule type" value="Genomic_DNA"/>
</dbReference>
<keyword evidence="1" id="KW-1133">Transmembrane helix</keyword>
<proteinExistence type="predicted"/>
<evidence type="ECO:0000256" key="1">
    <source>
        <dbReference type="SAM" id="Phobius"/>
    </source>
</evidence>
<feature type="transmembrane region" description="Helical" evidence="1">
    <location>
        <begin position="39"/>
        <end position="56"/>
    </location>
</feature>
<evidence type="ECO:0000313" key="3">
    <source>
        <dbReference type="Proteomes" id="UP000053263"/>
    </source>
</evidence>
<organism evidence="2 3">
    <name type="scientific">Plicaturopsis crispa FD-325 SS-3</name>
    <dbReference type="NCBI Taxonomy" id="944288"/>
    <lineage>
        <taxon>Eukaryota</taxon>
        <taxon>Fungi</taxon>
        <taxon>Dikarya</taxon>
        <taxon>Basidiomycota</taxon>
        <taxon>Agaricomycotina</taxon>
        <taxon>Agaricomycetes</taxon>
        <taxon>Agaricomycetidae</taxon>
        <taxon>Amylocorticiales</taxon>
        <taxon>Amylocorticiaceae</taxon>
        <taxon>Plicatura</taxon>
        <taxon>Plicaturopsis crispa</taxon>
    </lineage>
</organism>
<dbReference type="HOGENOM" id="CLU_037033_1_1_1"/>
<keyword evidence="1" id="KW-0812">Transmembrane</keyword>
<dbReference type="OrthoDB" id="2126185at2759"/>
<evidence type="ECO:0000313" key="2">
    <source>
        <dbReference type="EMBL" id="KII83887.1"/>
    </source>
</evidence>
<keyword evidence="1" id="KW-0472">Membrane</keyword>
<accession>A0A0C9SQK7</accession>
<feature type="transmembrane region" description="Helical" evidence="1">
    <location>
        <begin position="206"/>
        <end position="223"/>
    </location>
</feature>
<dbReference type="AlphaFoldDB" id="A0A0C9SQK7"/>
<feature type="transmembrane region" description="Helical" evidence="1">
    <location>
        <begin position="181"/>
        <end position="199"/>
    </location>
</feature>
<protein>
    <submittedName>
        <fullName evidence="2">Uncharacterized protein</fullName>
    </submittedName>
</protein>
<feature type="transmembrane region" description="Helical" evidence="1">
    <location>
        <begin position="235"/>
        <end position="251"/>
    </location>
</feature>
<name>A0A0C9SQK7_PLICR</name>
<reference evidence="2 3" key="1">
    <citation type="submission" date="2014-06" db="EMBL/GenBank/DDBJ databases">
        <title>Evolutionary Origins and Diversification of the Mycorrhizal Mutualists.</title>
        <authorList>
            <consortium name="DOE Joint Genome Institute"/>
            <consortium name="Mycorrhizal Genomics Consortium"/>
            <person name="Kohler A."/>
            <person name="Kuo A."/>
            <person name="Nagy L.G."/>
            <person name="Floudas D."/>
            <person name="Copeland A."/>
            <person name="Barry K.W."/>
            <person name="Cichocki N."/>
            <person name="Veneault-Fourrey C."/>
            <person name="LaButti K."/>
            <person name="Lindquist E.A."/>
            <person name="Lipzen A."/>
            <person name="Lundell T."/>
            <person name="Morin E."/>
            <person name="Murat C."/>
            <person name="Riley R."/>
            <person name="Ohm R."/>
            <person name="Sun H."/>
            <person name="Tunlid A."/>
            <person name="Henrissat B."/>
            <person name="Grigoriev I.V."/>
            <person name="Hibbett D.S."/>
            <person name="Martin F."/>
        </authorList>
    </citation>
    <scope>NUCLEOTIDE SEQUENCE [LARGE SCALE GENOMIC DNA]</scope>
    <source>
        <strain evidence="2 3">FD-325 SS-3</strain>
    </source>
</reference>
<feature type="transmembrane region" description="Helical" evidence="1">
    <location>
        <begin position="141"/>
        <end position="161"/>
    </location>
</feature>
<gene>
    <name evidence="2" type="ORF">PLICRDRAFT_95588</name>
</gene>
<sequence>MDSEKVLALGVLVAYFLLIFLLFWIILESQPRATRLPGSVYLFGGLTAISFAHTWFSKQWSFQDYETSSPTIDGRLLVRVANWLVNTGLFEQAWSAVCSHPLNWWWMLEYAAWSEQLCLFTVGAWTLFLATEGRHHSIKHLWAYMLLGQVVAISVASNLFYLALVRSSPAQRASKPRTASLAQWLSVIVSLVTIGLSPYTSAQTFLPNLLVMHALLLVPLLPFANSASDKKFGSIRLRSLYTIIVLLSAVLRTRTVIASAASFSPLTDPGEWIRALRETLHAHPAQSSIGWDVVWTSISFFAWRVGAPWAQAQATVDRDAREISKNE</sequence>
<dbReference type="Proteomes" id="UP000053263">
    <property type="component" value="Unassembled WGS sequence"/>
</dbReference>
<feature type="transmembrane region" description="Helical" evidence="1">
    <location>
        <begin position="110"/>
        <end position="129"/>
    </location>
</feature>
<feature type="transmembrane region" description="Helical" evidence="1">
    <location>
        <begin position="6"/>
        <end position="27"/>
    </location>
</feature>
<keyword evidence="3" id="KW-1185">Reference proteome</keyword>